<evidence type="ECO:0000256" key="1">
    <source>
        <dbReference type="ARBA" id="ARBA00009199"/>
    </source>
</evidence>
<gene>
    <name evidence="4" type="ORF">AOXY_G2762</name>
</gene>
<comment type="similarity">
    <text evidence="1">Belongs to the amidase family.</text>
</comment>
<dbReference type="PANTHER" id="PTHR43372">
    <property type="entry name" value="FATTY-ACID AMIDE HYDROLASE"/>
    <property type="match status" value="1"/>
</dbReference>
<reference evidence="4" key="1">
    <citation type="submission" date="2022-02" db="EMBL/GenBank/DDBJ databases">
        <title>Atlantic sturgeon de novo genome assembly.</title>
        <authorList>
            <person name="Stock M."/>
            <person name="Klopp C."/>
            <person name="Guiguen Y."/>
            <person name="Cabau C."/>
            <person name="Parinello H."/>
            <person name="Santidrian Yebra-Pimentel E."/>
            <person name="Kuhl H."/>
            <person name="Dirks R.P."/>
            <person name="Guessner J."/>
            <person name="Wuertz S."/>
            <person name="Du K."/>
            <person name="Schartl M."/>
        </authorList>
    </citation>
    <scope>NUCLEOTIDE SEQUENCE</scope>
    <source>
        <strain evidence="4">STURGEONOMICS-FGT-2020</strain>
        <tissue evidence="4">Whole blood</tissue>
    </source>
</reference>
<dbReference type="Proteomes" id="UP001230051">
    <property type="component" value="Unassembled WGS sequence"/>
</dbReference>
<organism evidence="4 5">
    <name type="scientific">Acipenser oxyrinchus oxyrinchus</name>
    <dbReference type="NCBI Taxonomy" id="40147"/>
    <lineage>
        <taxon>Eukaryota</taxon>
        <taxon>Metazoa</taxon>
        <taxon>Chordata</taxon>
        <taxon>Craniata</taxon>
        <taxon>Vertebrata</taxon>
        <taxon>Euteleostomi</taxon>
        <taxon>Actinopterygii</taxon>
        <taxon>Chondrostei</taxon>
        <taxon>Acipenseriformes</taxon>
        <taxon>Acipenseridae</taxon>
        <taxon>Acipenser</taxon>
    </lineage>
</organism>
<dbReference type="PANTHER" id="PTHR43372:SF4">
    <property type="entry name" value="FATTY-ACID AMIDE HYDROLASE 2"/>
    <property type="match status" value="1"/>
</dbReference>
<protein>
    <recommendedName>
        <fullName evidence="3">Amidase domain-containing protein</fullName>
    </recommendedName>
</protein>
<evidence type="ECO:0000313" key="4">
    <source>
        <dbReference type="EMBL" id="KAK1175119.1"/>
    </source>
</evidence>
<dbReference type="InterPro" id="IPR023631">
    <property type="entry name" value="Amidase_dom"/>
</dbReference>
<dbReference type="InterPro" id="IPR052739">
    <property type="entry name" value="FAAH2"/>
</dbReference>
<dbReference type="Pfam" id="PF01425">
    <property type="entry name" value="Amidase"/>
    <property type="match status" value="1"/>
</dbReference>
<keyword evidence="5" id="KW-1185">Reference proteome</keyword>
<dbReference type="SUPFAM" id="SSF75304">
    <property type="entry name" value="Amidase signature (AS) enzymes"/>
    <property type="match status" value="1"/>
</dbReference>
<dbReference type="PIRSF" id="PIRSF001221">
    <property type="entry name" value="Amidase_fungi"/>
    <property type="match status" value="1"/>
</dbReference>
<feature type="active site" description="Charge relay system" evidence="2">
    <location>
        <position position="131"/>
    </location>
</feature>
<dbReference type="PROSITE" id="PS00571">
    <property type="entry name" value="AMIDASES"/>
    <property type="match status" value="1"/>
</dbReference>
<proteinExistence type="inferred from homology"/>
<evidence type="ECO:0000256" key="2">
    <source>
        <dbReference type="PIRSR" id="PIRSR001221-1"/>
    </source>
</evidence>
<comment type="caution">
    <text evidence="4">The sequence shown here is derived from an EMBL/GenBank/DDBJ whole genome shotgun (WGS) entry which is preliminary data.</text>
</comment>
<dbReference type="Gene3D" id="3.90.1300.10">
    <property type="entry name" value="Amidase signature (AS) domain"/>
    <property type="match status" value="1"/>
</dbReference>
<accession>A0AAD8GJ29</accession>
<evidence type="ECO:0000259" key="3">
    <source>
        <dbReference type="Pfam" id="PF01425"/>
    </source>
</evidence>
<dbReference type="GO" id="GO:0012505">
    <property type="term" value="C:endomembrane system"/>
    <property type="evidence" value="ECO:0007669"/>
    <property type="project" value="TreeGrafter"/>
</dbReference>
<feature type="domain" description="Amidase" evidence="3">
    <location>
        <begin position="69"/>
        <end position="508"/>
    </location>
</feature>
<sequence>MTLTRLERCFARCLRVLTRVFLTIFSFVLPERQRPNATNRVSSAKNPLLLLSGVQLARRIRRREVSCVEVIQAYISRIEAVNPLVNAVVKDRFASALQEADQVDKLVAEESEDEASLEEKFPLLGVPLSVKEAIALQGMPNSSGLVSRRDVVSHSDAAVVSLLKRAGAVPLGVTNCSELCMWFESSNNVYGRSNNPYSLDRIVGGSSGGEGCIVASAGSVIGIGSDIGGSIRMPAFFNGVFGHKPTIGVVPNEGQFPNASGPQVDFLCTGPLCRYAEDLAPLLRIMAGPQAERLNLSEEVNLKQVKFYSMVHDGGSLFVSPVDRQLVDAQYQLIERLEADLGVKVQQVQIPEFKYAFQIWAAMMSSKNADGKAAQSFTGLMGDHGKPVWPLWELLKWILGLSYHTLPAIGLGLAEKLQSSKPSSDLLKKTQALRREMERLLGSDGVFLYPSHPKIAPKHHHPIFTPFNFIYTGIFNILGLPVTQCPLGLSSEGLPLGIQLVSNLYNDRLSIATARYVETAFGGWRDPGKA</sequence>
<evidence type="ECO:0000313" key="5">
    <source>
        <dbReference type="Proteomes" id="UP001230051"/>
    </source>
</evidence>
<dbReference type="InterPro" id="IPR020556">
    <property type="entry name" value="Amidase_CS"/>
</dbReference>
<feature type="active site" description="Acyl-ester intermediate" evidence="2">
    <location>
        <position position="230"/>
    </location>
</feature>
<name>A0AAD8GJ29_ACIOX</name>
<dbReference type="EMBL" id="JAGXEW010000002">
    <property type="protein sequence ID" value="KAK1175119.1"/>
    <property type="molecule type" value="Genomic_DNA"/>
</dbReference>
<dbReference type="AlphaFoldDB" id="A0AAD8GJ29"/>
<dbReference type="InterPro" id="IPR036928">
    <property type="entry name" value="AS_sf"/>
</dbReference>
<feature type="active site" description="Charge relay system" evidence="2">
    <location>
        <position position="206"/>
    </location>
</feature>